<dbReference type="STRING" id="100816.A0A175W369"/>
<dbReference type="InterPro" id="IPR001466">
    <property type="entry name" value="Beta-lactam-related"/>
</dbReference>
<name>A0A175W369_9PEZI</name>
<keyword evidence="1" id="KW-0732">Signal</keyword>
<dbReference type="Proteomes" id="UP000078237">
    <property type="component" value="Unassembled WGS sequence"/>
</dbReference>
<comment type="caution">
    <text evidence="4">The sequence shown here is derived from an EMBL/GenBank/DDBJ whole genome shotgun (WGS) entry which is preliminary data.</text>
</comment>
<evidence type="ECO:0000313" key="4">
    <source>
        <dbReference type="EMBL" id="KXX78177.1"/>
    </source>
</evidence>
<dbReference type="GO" id="GO:0004180">
    <property type="term" value="F:carboxypeptidase activity"/>
    <property type="evidence" value="ECO:0007669"/>
    <property type="project" value="UniProtKB-KW"/>
</dbReference>
<dbReference type="AlphaFoldDB" id="A0A175W369"/>
<dbReference type="InterPro" id="IPR012338">
    <property type="entry name" value="Beta-lactam/transpept-like"/>
</dbReference>
<dbReference type="OrthoDB" id="10250282at2759"/>
<dbReference type="EMBL" id="LCTW02000130">
    <property type="protein sequence ID" value="KXX78177.1"/>
    <property type="molecule type" value="Genomic_DNA"/>
</dbReference>
<organism evidence="4 5">
    <name type="scientific">Madurella mycetomatis</name>
    <dbReference type="NCBI Taxonomy" id="100816"/>
    <lineage>
        <taxon>Eukaryota</taxon>
        <taxon>Fungi</taxon>
        <taxon>Dikarya</taxon>
        <taxon>Ascomycota</taxon>
        <taxon>Pezizomycotina</taxon>
        <taxon>Sordariomycetes</taxon>
        <taxon>Sordariomycetidae</taxon>
        <taxon>Sordariales</taxon>
        <taxon>Sordariales incertae sedis</taxon>
        <taxon>Madurella</taxon>
    </lineage>
</organism>
<proteinExistence type="predicted"/>
<feature type="domain" description="Beta-lactamase-related" evidence="2">
    <location>
        <begin position="101"/>
        <end position="405"/>
    </location>
</feature>
<dbReference type="SUPFAM" id="SSF56601">
    <property type="entry name" value="beta-lactamase/transpeptidase-like"/>
    <property type="match status" value="1"/>
</dbReference>
<evidence type="ECO:0000256" key="1">
    <source>
        <dbReference type="SAM" id="SignalP"/>
    </source>
</evidence>
<feature type="domain" description="Beta-lactamase-like ARB-00930-like C-terminal" evidence="3">
    <location>
        <begin position="429"/>
        <end position="565"/>
    </location>
</feature>
<keyword evidence="5" id="KW-1185">Reference proteome</keyword>
<dbReference type="VEuPathDB" id="FungiDB:MMYC01_205484"/>
<dbReference type="InterPro" id="IPR058664">
    <property type="entry name" value="ARB_00930-like_C"/>
</dbReference>
<protein>
    <submittedName>
        <fullName evidence="4">D-alanyl-D-alanine-carboxypeptidase/endopeptidase AmpH</fullName>
    </submittedName>
</protein>
<feature type="signal peptide" evidence="1">
    <location>
        <begin position="1"/>
        <end position="23"/>
    </location>
</feature>
<dbReference type="PANTHER" id="PTHR22935:SF97">
    <property type="entry name" value="BETA-LACTAMASE-RELATED DOMAIN-CONTAINING PROTEIN"/>
    <property type="match status" value="1"/>
</dbReference>
<gene>
    <name evidence="4" type="ORF">MMYC01_205484</name>
</gene>
<reference evidence="4 5" key="1">
    <citation type="journal article" date="2016" name="Genome Announc.">
        <title>Genome Sequence of Madurella mycetomatis mm55, Isolated from a Human Mycetoma Case in Sudan.</title>
        <authorList>
            <person name="Smit S."/>
            <person name="Derks M.F."/>
            <person name="Bervoets S."/>
            <person name="Fahal A."/>
            <person name="van Leeuwen W."/>
            <person name="van Belkum A."/>
            <person name="van de Sande W.W."/>
        </authorList>
    </citation>
    <scope>NUCLEOTIDE SEQUENCE [LARGE SCALE GENOMIC DNA]</scope>
    <source>
        <strain evidence="5">mm55</strain>
    </source>
</reference>
<dbReference type="InterPro" id="IPR051478">
    <property type="entry name" value="Beta-lactamase-like_AB/R"/>
</dbReference>
<evidence type="ECO:0000259" key="2">
    <source>
        <dbReference type="Pfam" id="PF00144"/>
    </source>
</evidence>
<accession>A0A175W369</accession>
<evidence type="ECO:0000313" key="5">
    <source>
        <dbReference type="Proteomes" id="UP000078237"/>
    </source>
</evidence>
<dbReference type="Pfam" id="PF26335">
    <property type="entry name" value="ARB_00930_C"/>
    <property type="match status" value="1"/>
</dbReference>
<feature type="chain" id="PRO_5008043637" evidence="1">
    <location>
        <begin position="24"/>
        <end position="566"/>
    </location>
</feature>
<dbReference type="Pfam" id="PF00144">
    <property type="entry name" value="Beta-lactamase"/>
    <property type="match status" value="1"/>
</dbReference>
<evidence type="ECO:0000259" key="3">
    <source>
        <dbReference type="Pfam" id="PF26335"/>
    </source>
</evidence>
<sequence length="566" mass="60669">MFSTTMLWKVFLVCSLAAKLCSAQNCPWLGPAYHVPIIARSAAPLQAAGAAFDAAITQALADGNLNASQTFFGIDVYSALDEKASLYSRFHTATAGTNKTAVTVGPDTVFRVFSISKLITVYAFLAKLGDKYWHEPVTKYVPELATAGTTWGVGRGGFDWEEITLGSLAGQISGIGKDYSANDLSVSNPGGAPGIRPLTDEEIVRCGSIGIPPCPRQKAMEMTLQQFPFTLSHRTPGYSNVAFQLLAYAAENITGMPFPAIVKSQLIDPLRLSRTYLTNPGGNFSDGVIIDGWEIEFGDEAPMGGYYQSTTDLTKLGRSILTSSILPARTTRAWLQATAHTGYAMASVGRPWEILRRNVPVSSGSETTRVVDLFTKQGGGTAYTTLIAVAPDYGVGLSLLTAGPIAEDFHFIKKLWMDTYLPALEEASREQAAANFAGTYALSDNSTATITLLPDEPGMFVSEMHSGGADFIALMATVWSSLGGRVEEGFGAFLYPMGLVEGNKVAFRAIWGAPGKTVLEDCGSWAEEDRIRYGGYPGDLFIFHLGDDGRATGLEVPITGRTLLRA</sequence>
<dbReference type="Gene3D" id="3.40.710.10">
    <property type="entry name" value="DD-peptidase/beta-lactamase superfamily"/>
    <property type="match status" value="1"/>
</dbReference>
<dbReference type="PANTHER" id="PTHR22935">
    <property type="entry name" value="PENICILLIN-BINDING PROTEIN"/>
    <property type="match status" value="1"/>
</dbReference>